<accession>A0ACB7X0Z2</accession>
<proteinExistence type="predicted"/>
<reference evidence="1 2" key="1">
    <citation type="journal article" date="2021" name="Hortic Res">
        <title>High-quality reference genome and annotation aids understanding of berry development for evergreen blueberry (Vaccinium darrowii).</title>
        <authorList>
            <person name="Yu J."/>
            <person name="Hulse-Kemp A.M."/>
            <person name="Babiker E."/>
            <person name="Staton M."/>
        </authorList>
    </citation>
    <scope>NUCLEOTIDE SEQUENCE [LARGE SCALE GENOMIC DNA]</scope>
    <source>
        <strain evidence="2">cv. NJ 8807/NJ 8810</strain>
        <tissue evidence="1">Young leaf</tissue>
    </source>
</reference>
<name>A0ACB7X0Z2_9ERIC</name>
<dbReference type="EMBL" id="CM037152">
    <property type="protein sequence ID" value="KAH7834180.1"/>
    <property type="molecule type" value="Genomic_DNA"/>
</dbReference>
<sequence>MESSLINKATDSSESTEEDSFRARVQKAFGSLSSSQSPWSLTDDQIEKREWNRSSSGGSTARNDDVIPCSSSFDGISFHHKDRKKRRVRSTLEDDGVEEDLDGGEDGGGDGSEGGDGGDEWEIRSSIGLDCTLDNEEEEDEFDKLAAGRENATDVLYMKDVTDHGPYLNSYNVIPSSVHDPRANLLAAKIRLEEDEIEAHKIGPSYTYDKSVSNVEEPSVKASEGGGKPKSILKRKNDVATSKKQKRVKFDPSCKDDFEEASENPLDALTGNHFVATTFSDNSLGGSTLGVPDYARNPSKYTRYSFDSACEVDDESNSRVCMDLLELVKMSRPEDSRSLSGDASNSLPKSVTFIPRKKETGAPPRESSSEAKQNQEDGSEQSLIQKGFPLGIAADDIESGEVRGMEDELESSVAATGTGVKKQCRNYRTRSNLDDTVT</sequence>
<dbReference type="Proteomes" id="UP000828048">
    <property type="component" value="Chromosome 2"/>
</dbReference>
<evidence type="ECO:0000313" key="1">
    <source>
        <dbReference type="EMBL" id="KAH7834180.1"/>
    </source>
</evidence>
<evidence type="ECO:0000313" key="2">
    <source>
        <dbReference type="Proteomes" id="UP000828048"/>
    </source>
</evidence>
<keyword evidence="2" id="KW-1185">Reference proteome</keyword>
<protein>
    <submittedName>
        <fullName evidence="1">Uncharacterized protein</fullName>
    </submittedName>
</protein>
<organism evidence="1 2">
    <name type="scientific">Vaccinium darrowii</name>
    <dbReference type="NCBI Taxonomy" id="229202"/>
    <lineage>
        <taxon>Eukaryota</taxon>
        <taxon>Viridiplantae</taxon>
        <taxon>Streptophyta</taxon>
        <taxon>Embryophyta</taxon>
        <taxon>Tracheophyta</taxon>
        <taxon>Spermatophyta</taxon>
        <taxon>Magnoliopsida</taxon>
        <taxon>eudicotyledons</taxon>
        <taxon>Gunneridae</taxon>
        <taxon>Pentapetalae</taxon>
        <taxon>asterids</taxon>
        <taxon>Ericales</taxon>
        <taxon>Ericaceae</taxon>
        <taxon>Vaccinioideae</taxon>
        <taxon>Vaccinieae</taxon>
        <taxon>Vaccinium</taxon>
    </lineage>
</organism>
<comment type="caution">
    <text evidence="1">The sequence shown here is derived from an EMBL/GenBank/DDBJ whole genome shotgun (WGS) entry which is preliminary data.</text>
</comment>
<gene>
    <name evidence="1" type="ORF">Vadar_013482</name>
</gene>